<name>A0A2Z3HQK2_9CAUL</name>
<keyword evidence="3" id="KW-1185">Reference proteome</keyword>
<feature type="region of interest" description="Disordered" evidence="1">
    <location>
        <begin position="1"/>
        <end position="53"/>
    </location>
</feature>
<gene>
    <name evidence="2" type="ORF">HYN04_04460</name>
</gene>
<feature type="region of interest" description="Disordered" evidence="1">
    <location>
        <begin position="238"/>
        <end position="285"/>
    </location>
</feature>
<evidence type="ECO:0000313" key="3">
    <source>
        <dbReference type="Proteomes" id="UP000247763"/>
    </source>
</evidence>
<proteinExistence type="predicted"/>
<dbReference type="KEGG" id="phb:HYN04_04460"/>
<accession>A0A2Z3HQK2</accession>
<organism evidence="2 3">
    <name type="scientific">Phenylobacterium parvum</name>
    <dbReference type="NCBI Taxonomy" id="2201350"/>
    <lineage>
        <taxon>Bacteria</taxon>
        <taxon>Pseudomonadati</taxon>
        <taxon>Pseudomonadota</taxon>
        <taxon>Alphaproteobacteria</taxon>
        <taxon>Caulobacterales</taxon>
        <taxon>Caulobacteraceae</taxon>
        <taxon>Phenylobacterium</taxon>
    </lineage>
</organism>
<dbReference type="EMBL" id="CP029479">
    <property type="protein sequence ID" value="AWM77075.1"/>
    <property type="molecule type" value="Genomic_DNA"/>
</dbReference>
<feature type="compositionally biased region" description="Acidic residues" evidence="1">
    <location>
        <begin position="1"/>
        <end position="40"/>
    </location>
</feature>
<sequence length="285" mass="31561">MTDEILDEGPVEGVDVAETEVSEEAPEDASEDAPEDAPAAEDDRSGWGEIEVDGEVYLTPPALKSAFLRQADYTRKTQELAEQRRRMEAEREAAGAHVAARARLHLLDEQALALEGLDWPALEAADPERARALAERRQALSETRERAAFDLARREHETRMANEAAEAEAVMATGRALSEQIEGWSPALAADLADYARSFGVEADELRQINDARLWRILHRAHLGETLARRLAEADRRAARPAVRPAADPGRPGGGAPGLDDRMETAEWMRRRNAGGLRERRRPRP</sequence>
<feature type="compositionally biased region" description="Low complexity" evidence="1">
    <location>
        <begin position="240"/>
        <end position="250"/>
    </location>
</feature>
<dbReference type="RefSeq" id="WP_110449644.1">
    <property type="nucleotide sequence ID" value="NZ_CP029479.1"/>
</dbReference>
<evidence type="ECO:0000256" key="1">
    <source>
        <dbReference type="SAM" id="MobiDB-lite"/>
    </source>
</evidence>
<dbReference type="AlphaFoldDB" id="A0A2Z3HQK2"/>
<feature type="compositionally biased region" description="Basic and acidic residues" evidence="1">
    <location>
        <begin position="259"/>
        <end position="270"/>
    </location>
</feature>
<reference evidence="3" key="1">
    <citation type="submission" date="2018-05" db="EMBL/GenBank/DDBJ databases">
        <title>Genome sequencing of Phenylobacterium sp. HYN0004.</title>
        <authorList>
            <person name="Yi H."/>
            <person name="Baek C."/>
        </authorList>
    </citation>
    <scope>NUCLEOTIDE SEQUENCE [LARGE SCALE GENOMIC DNA]</scope>
    <source>
        <strain evidence="3">HYN0004</strain>
    </source>
</reference>
<protein>
    <submittedName>
        <fullName evidence="2">Uncharacterized protein</fullName>
    </submittedName>
</protein>
<evidence type="ECO:0000313" key="2">
    <source>
        <dbReference type="EMBL" id="AWM77075.1"/>
    </source>
</evidence>
<dbReference type="Proteomes" id="UP000247763">
    <property type="component" value="Chromosome"/>
</dbReference>
<dbReference type="OrthoDB" id="8410093at2"/>